<dbReference type="EMBL" id="WKKW01000001">
    <property type="protein sequence ID" value="MSD90090.1"/>
    <property type="molecule type" value="Genomic_DNA"/>
</dbReference>
<feature type="region of interest" description="Disordered" evidence="2">
    <location>
        <begin position="1"/>
        <end position="27"/>
    </location>
</feature>
<evidence type="ECO:0000259" key="4">
    <source>
        <dbReference type="Pfam" id="PF03816"/>
    </source>
</evidence>
<keyword evidence="3" id="KW-1133">Transmembrane helix</keyword>
<dbReference type="NCBIfam" id="TIGR00350">
    <property type="entry name" value="lytR_cpsA_psr"/>
    <property type="match status" value="1"/>
</dbReference>
<evidence type="ECO:0000256" key="2">
    <source>
        <dbReference type="SAM" id="MobiDB-lite"/>
    </source>
</evidence>
<feature type="compositionally biased region" description="Polar residues" evidence="2">
    <location>
        <begin position="391"/>
        <end position="406"/>
    </location>
</feature>
<sequence>MTSPTRKMGLPNIKAGRNGKPQHSDGFRSSHNLRTGICLVLTFVLCFLASTVAAFWTDINGHMHVLEPINLTQAHKAPEDIYKGKTLNVLVLGQDTRDGKGNSEVGGSGDGLEENHQSDTAMVVQIAADRSYVNVVSIPRDSIVNAPACVTSKGETIPARRQVMFNSIFAEGYNQGGDANSAASCSLAAVRSLTGLDIQQFVVADFNGFKSIIDALGGVDVCIPKDTKDSYTGIDLKRGLHHLDGTQATEYARMRHGTGADGSDIMRTTRQQYLIKSLVNEAKNVDIYSDLPKAYRLATTSMSTLQLSEGLGSFQTLLGLGNSLKHIDTAHIYARTIPVKEWSQDRYRVVWTEQAETIWRLLRQGKPLTQANEEAEEASLPSTSSSAASSPDNQTQDTQGEQGKTQGRSRSSETRSSTQTPSASATAMPDPDPRTGLITMPNKTLIDPSTGGIVDPSDGTIKDANTGQYIGMADRYLFATVCAVPAQR</sequence>
<reference evidence="5 6" key="1">
    <citation type="submission" date="2019-11" db="EMBL/GenBank/DDBJ databases">
        <title>Draft Genome Sequence of Plant Growth-Promoting Rhizosphere-Associated Bacteria.</title>
        <authorList>
            <person name="Vasilyev I.Y."/>
            <person name="Radchenko V."/>
            <person name="Ilnitskaya E.V."/>
        </authorList>
    </citation>
    <scope>NUCLEOTIDE SEQUENCE [LARGE SCALE GENOMIC DNA]</scope>
    <source>
        <strain evidence="5 6">VRA_9sq_n</strain>
    </source>
</reference>
<feature type="compositionally biased region" description="Low complexity" evidence="2">
    <location>
        <begin position="414"/>
        <end position="427"/>
    </location>
</feature>
<dbReference type="AlphaFoldDB" id="A0A6N7TW65"/>
<protein>
    <submittedName>
        <fullName evidence="5">Transcriptional regulator</fullName>
    </submittedName>
</protein>
<proteinExistence type="inferred from homology"/>
<feature type="domain" description="Cell envelope-related transcriptional attenuator" evidence="4">
    <location>
        <begin position="118"/>
        <end position="283"/>
    </location>
</feature>
<dbReference type="PANTHER" id="PTHR33392">
    <property type="entry name" value="POLYISOPRENYL-TEICHOIC ACID--PEPTIDOGLYCAN TEICHOIC ACID TRANSFERASE TAGU"/>
    <property type="match status" value="1"/>
</dbReference>
<keyword evidence="3" id="KW-0812">Transmembrane</keyword>
<dbReference type="Gene3D" id="3.40.630.190">
    <property type="entry name" value="LCP protein"/>
    <property type="match status" value="1"/>
</dbReference>
<dbReference type="PANTHER" id="PTHR33392:SF6">
    <property type="entry name" value="POLYISOPRENYL-TEICHOIC ACID--PEPTIDOGLYCAN TEICHOIC ACID TRANSFERASE TAGU"/>
    <property type="match status" value="1"/>
</dbReference>
<evidence type="ECO:0000256" key="3">
    <source>
        <dbReference type="SAM" id="Phobius"/>
    </source>
</evidence>
<evidence type="ECO:0000313" key="5">
    <source>
        <dbReference type="EMBL" id="MSD90090.1"/>
    </source>
</evidence>
<feature type="transmembrane region" description="Helical" evidence="3">
    <location>
        <begin position="37"/>
        <end position="56"/>
    </location>
</feature>
<feature type="region of interest" description="Disordered" evidence="2">
    <location>
        <begin position="370"/>
        <end position="459"/>
    </location>
</feature>
<evidence type="ECO:0000313" key="6">
    <source>
        <dbReference type="Proteomes" id="UP000436357"/>
    </source>
</evidence>
<dbReference type="Proteomes" id="UP000436357">
    <property type="component" value="Unassembled WGS sequence"/>
</dbReference>
<organism evidence="5 6">
    <name type="scientific">Bifidobacterium asteroides</name>
    <dbReference type="NCBI Taxonomy" id="1684"/>
    <lineage>
        <taxon>Bacteria</taxon>
        <taxon>Bacillati</taxon>
        <taxon>Actinomycetota</taxon>
        <taxon>Actinomycetes</taxon>
        <taxon>Bifidobacteriales</taxon>
        <taxon>Bifidobacteriaceae</taxon>
        <taxon>Bifidobacterium</taxon>
    </lineage>
</organism>
<comment type="caution">
    <text evidence="5">The sequence shown here is derived from an EMBL/GenBank/DDBJ whole genome shotgun (WGS) entry which is preliminary data.</text>
</comment>
<keyword evidence="3" id="KW-0472">Membrane</keyword>
<dbReference type="OrthoDB" id="9782542at2"/>
<dbReference type="InterPro" id="IPR050922">
    <property type="entry name" value="LytR/CpsA/Psr_CW_biosynth"/>
</dbReference>
<dbReference type="InterPro" id="IPR004474">
    <property type="entry name" value="LytR_CpsA_psr"/>
</dbReference>
<dbReference type="Pfam" id="PF03816">
    <property type="entry name" value="LytR_cpsA_psr"/>
    <property type="match status" value="1"/>
</dbReference>
<accession>A0A6N7TW65</accession>
<gene>
    <name evidence="5" type="ORF">GKC41_00170</name>
</gene>
<feature type="compositionally biased region" description="Low complexity" evidence="2">
    <location>
        <begin position="378"/>
        <end position="390"/>
    </location>
</feature>
<comment type="similarity">
    <text evidence="1">Belongs to the LytR/CpsA/Psr (LCP) family.</text>
</comment>
<evidence type="ECO:0000256" key="1">
    <source>
        <dbReference type="ARBA" id="ARBA00006068"/>
    </source>
</evidence>
<name>A0A6N7TW65_9BIFI</name>
<dbReference type="RefSeq" id="WP_154312418.1">
    <property type="nucleotide sequence ID" value="NZ_WKKW01000001.1"/>
</dbReference>